<evidence type="ECO:0000313" key="1">
    <source>
        <dbReference type="EMBL" id="KAF8755330.1"/>
    </source>
</evidence>
<keyword evidence="2" id="KW-1185">Reference proteome</keyword>
<sequence length="92" mass="10511">MKTTTTYTKPFDLEVRVQMLQNCVNDCSLPPSADEVEDMNVVLSDYLMLYFPTSQSRKRKAPLSPMHAVPEQKSVVIPVTHALKIWNDPFLN</sequence>
<dbReference type="EMBL" id="JACEFO010000836">
    <property type="protein sequence ID" value="KAF8755330.1"/>
    <property type="molecule type" value="Genomic_DNA"/>
</dbReference>
<organism evidence="1 2">
    <name type="scientific">Digitaria exilis</name>
    <dbReference type="NCBI Taxonomy" id="1010633"/>
    <lineage>
        <taxon>Eukaryota</taxon>
        <taxon>Viridiplantae</taxon>
        <taxon>Streptophyta</taxon>
        <taxon>Embryophyta</taxon>
        <taxon>Tracheophyta</taxon>
        <taxon>Spermatophyta</taxon>
        <taxon>Magnoliopsida</taxon>
        <taxon>Liliopsida</taxon>
        <taxon>Poales</taxon>
        <taxon>Poaceae</taxon>
        <taxon>PACMAD clade</taxon>
        <taxon>Panicoideae</taxon>
        <taxon>Panicodae</taxon>
        <taxon>Paniceae</taxon>
        <taxon>Anthephorinae</taxon>
        <taxon>Digitaria</taxon>
    </lineage>
</organism>
<gene>
    <name evidence="1" type="ORF">HU200_011354</name>
</gene>
<accession>A0A835FGS5</accession>
<evidence type="ECO:0000313" key="2">
    <source>
        <dbReference type="Proteomes" id="UP000636709"/>
    </source>
</evidence>
<name>A0A835FGS5_9POAL</name>
<dbReference type="Proteomes" id="UP000636709">
    <property type="component" value="Unassembled WGS sequence"/>
</dbReference>
<proteinExistence type="predicted"/>
<reference evidence="1" key="1">
    <citation type="submission" date="2020-07" db="EMBL/GenBank/DDBJ databases">
        <title>Genome sequence and genetic diversity analysis of an under-domesticated orphan crop, white fonio (Digitaria exilis).</title>
        <authorList>
            <person name="Bennetzen J.L."/>
            <person name="Chen S."/>
            <person name="Ma X."/>
            <person name="Wang X."/>
            <person name="Yssel A.E.J."/>
            <person name="Chaluvadi S.R."/>
            <person name="Johnson M."/>
            <person name="Gangashetty P."/>
            <person name="Hamidou F."/>
            <person name="Sanogo M.D."/>
            <person name="Zwaenepoel A."/>
            <person name="Wallace J."/>
            <person name="Van De Peer Y."/>
            <person name="Van Deynze A."/>
        </authorList>
    </citation>
    <scope>NUCLEOTIDE SEQUENCE</scope>
    <source>
        <tissue evidence="1">Leaves</tissue>
    </source>
</reference>
<dbReference type="AlphaFoldDB" id="A0A835FGS5"/>
<protein>
    <submittedName>
        <fullName evidence="1">Uncharacterized protein</fullName>
    </submittedName>
</protein>
<dbReference type="OrthoDB" id="696787at2759"/>
<comment type="caution">
    <text evidence="1">The sequence shown here is derived from an EMBL/GenBank/DDBJ whole genome shotgun (WGS) entry which is preliminary data.</text>
</comment>